<reference evidence="2" key="1">
    <citation type="journal article" date="2024" name="Proc. Natl. Acad. Sci. U.S.A.">
        <title>Extraordinary preservation of gene collinearity over three hundred million years revealed in homosporous lycophytes.</title>
        <authorList>
            <person name="Li C."/>
            <person name="Wickell D."/>
            <person name="Kuo L.Y."/>
            <person name="Chen X."/>
            <person name="Nie B."/>
            <person name="Liao X."/>
            <person name="Peng D."/>
            <person name="Ji J."/>
            <person name="Jenkins J."/>
            <person name="Williams M."/>
            <person name="Shu S."/>
            <person name="Plott C."/>
            <person name="Barry K."/>
            <person name="Rajasekar S."/>
            <person name="Grimwood J."/>
            <person name="Han X."/>
            <person name="Sun S."/>
            <person name="Hou Z."/>
            <person name="He W."/>
            <person name="Dai G."/>
            <person name="Sun C."/>
            <person name="Schmutz J."/>
            <person name="Leebens-Mack J.H."/>
            <person name="Li F.W."/>
            <person name="Wang L."/>
        </authorList>
    </citation>
    <scope>NUCLEOTIDE SEQUENCE [LARGE SCALE GENOMIC DNA]</scope>
    <source>
        <strain evidence="2">cv. PW_Plant_1</strain>
    </source>
</reference>
<sequence length="810" mass="87921">MHKSTSAKMGIGVKLERCFSVVLVMVLCEYFFYCGRAGYEPCTVKKGFPKLYNCRGKFNDGNGRIADVRSLSSPTRYMIKLKNHVSSETVDEICLKAERATAYAGYCIHKYKKVWLGMLIVMEGEQLLKLLNKEANVVDHVEVEGTFRISNNVTEVNPPWGLDRIDRLPGQGFLNNLFKVASAGNGVHVYVVDTVLELSISGKTFHGIRCTHQEFWYQDGSVDNKGKRLSRCLMGFDAIGDGLGTADCNGHGTHCAGIIAGLKSGVAKNAFIHPIRAMSCDGSGNYGSILASLEWIGENAILPAVVSMSIATKASISIDQMVDNLVNNYGVVAVAASGNFLQDACNYSPSRANSVISVGSSNVANTMSWFSNYGNCTTIFAPGELIASSYNGSDTDFATLSGTSMACPHVAGAAALYLGLNVDASPSEVRQIILDSSEPNAIGNVKPSTTTKLLNVNMKDPIVDIHPRSIYNGSEGVTYSISISLKTRPSFNVFLTPYLVNTRIGYFQPVQIVFNTGSSWSTAQTIKIVFVKFSDFLDQTSVIQWLFTSQDPRFALSPAGVIVSHDTDVCQKTSTNSCGQTANTPKVIPSLPFYYVEDSNLYENVYDSSFDKCHSSGPDVVFQYTAPSDMIISASLCGDDSQFDTMLSIYEKRVLSSGATVLNQVACNDDYCNIQSSLSNVSLLKGHVYVFMVDGYEGDGGLFDFHVIRPTEAPISNLVSGKIATSTVLHKTTSIIHEACTSWTSRSCSTAPRVAIPNTNDSYFWKVVSWGPCDKTCGGGKQDFELCNYNISFGCSFAHSISGLLMCETQ</sequence>
<gene>
    <name evidence="1" type="ORF">O6H91_06G040800</name>
</gene>
<accession>A0ACC2DCR8</accession>
<proteinExistence type="predicted"/>
<dbReference type="EMBL" id="CM055097">
    <property type="protein sequence ID" value="KAJ7552075.1"/>
    <property type="molecule type" value="Genomic_DNA"/>
</dbReference>
<keyword evidence="2" id="KW-1185">Reference proteome</keyword>
<evidence type="ECO:0000313" key="2">
    <source>
        <dbReference type="Proteomes" id="UP001162992"/>
    </source>
</evidence>
<protein>
    <submittedName>
        <fullName evidence="1">Uncharacterized protein</fullName>
    </submittedName>
</protein>
<dbReference type="Proteomes" id="UP001162992">
    <property type="component" value="Chromosome 6"/>
</dbReference>
<comment type="caution">
    <text evidence="1">The sequence shown here is derived from an EMBL/GenBank/DDBJ whole genome shotgun (WGS) entry which is preliminary data.</text>
</comment>
<evidence type="ECO:0000313" key="1">
    <source>
        <dbReference type="EMBL" id="KAJ7552075.1"/>
    </source>
</evidence>
<organism evidence="1 2">
    <name type="scientific">Diphasiastrum complanatum</name>
    <name type="common">Issler's clubmoss</name>
    <name type="synonym">Lycopodium complanatum</name>
    <dbReference type="NCBI Taxonomy" id="34168"/>
    <lineage>
        <taxon>Eukaryota</taxon>
        <taxon>Viridiplantae</taxon>
        <taxon>Streptophyta</taxon>
        <taxon>Embryophyta</taxon>
        <taxon>Tracheophyta</taxon>
        <taxon>Lycopodiopsida</taxon>
        <taxon>Lycopodiales</taxon>
        <taxon>Lycopodiaceae</taxon>
        <taxon>Lycopodioideae</taxon>
        <taxon>Diphasiastrum</taxon>
    </lineage>
</organism>
<name>A0ACC2DCR8_DIPCM</name>